<reference evidence="11" key="1">
    <citation type="submission" date="2023-08" db="EMBL/GenBank/DDBJ databases">
        <authorList>
            <person name="Messyasz A."/>
            <person name="Mannisto M.K."/>
            <person name="Kerkhof L.J."/>
            <person name="Haggblom M."/>
        </authorList>
    </citation>
    <scope>NUCLEOTIDE SEQUENCE</scope>
    <source>
        <strain evidence="11">X5P6</strain>
    </source>
</reference>
<feature type="transmembrane region" description="Helical" evidence="10">
    <location>
        <begin position="77"/>
        <end position="95"/>
    </location>
</feature>
<protein>
    <submittedName>
        <fullName evidence="11">Chloride channel protein</fullName>
    </submittedName>
</protein>
<evidence type="ECO:0000256" key="9">
    <source>
        <dbReference type="ARBA" id="ARBA00023303"/>
    </source>
</evidence>
<keyword evidence="6 10" id="KW-0472">Membrane</keyword>
<feature type="transmembrane region" description="Helical" evidence="10">
    <location>
        <begin position="34"/>
        <end position="57"/>
    </location>
</feature>
<evidence type="ECO:0000313" key="11">
    <source>
        <dbReference type="EMBL" id="XCB34733.1"/>
    </source>
</evidence>
<dbReference type="EMBL" id="CP132942">
    <property type="protein sequence ID" value="XCB34733.1"/>
    <property type="molecule type" value="Genomic_DNA"/>
</dbReference>
<gene>
    <name evidence="11" type="ORF">RBB77_07505</name>
</gene>
<keyword evidence="5" id="KW-0406">Ion transport</keyword>
<dbReference type="InterPro" id="IPR014743">
    <property type="entry name" value="Cl-channel_core"/>
</dbReference>
<dbReference type="PANTHER" id="PTHR43427">
    <property type="entry name" value="CHLORIDE CHANNEL PROTEIN CLC-E"/>
    <property type="match status" value="1"/>
</dbReference>
<evidence type="ECO:0000256" key="4">
    <source>
        <dbReference type="ARBA" id="ARBA00022989"/>
    </source>
</evidence>
<feature type="transmembrane region" description="Helical" evidence="10">
    <location>
        <begin position="243"/>
        <end position="261"/>
    </location>
</feature>
<evidence type="ECO:0000256" key="10">
    <source>
        <dbReference type="SAM" id="Phobius"/>
    </source>
</evidence>
<evidence type="ECO:0000256" key="5">
    <source>
        <dbReference type="ARBA" id="ARBA00023065"/>
    </source>
</evidence>
<dbReference type="GO" id="GO:0005254">
    <property type="term" value="F:chloride channel activity"/>
    <property type="evidence" value="ECO:0007669"/>
    <property type="project" value="UniProtKB-KW"/>
</dbReference>
<reference evidence="11" key="2">
    <citation type="journal article" date="2024" name="Environ. Microbiol.">
        <title>Genome analysis and description of Tunturibacter gen. nov. expands the diversity of Terriglobia in tundra soils.</title>
        <authorList>
            <person name="Messyasz A."/>
            <person name="Mannisto M.K."/>
            <person name="Kerkhof L.J."/>
            <person name="Haggblom M.M."/>
        </authorList>
    </citation>
    <scope>NUCLEOTIDE SEQUENCE</scope>
    <source>
        <strain evidence="11">X5P6</strain>
    </source>
</reference>
<feature type="transmembrane region" description="Helical" evidence="10">
    <location>
        <begin position="169"/>
        <end position="194"/>
    </location>
</feature>
<dbReference type="KEGG" id="tpsc:RBB77_07505"/>
<dbReference type="PANTHER" id="PTHR43427:SF6">
    <property type="entry name" value="CHLORIDE CHANNEL PROTEIN CLC-E"/>
    <property type="match status" value="1"/>
</dbReference>
<dbReference type="Pfam" id="PF00654">
    <property type="entry name" value="Voltage_CLC"/>
    <property type="match status" value="1"/>
</dbReference>
<keyword evidence="2" id="KW-0813">Transport</keyword>
<feature type="transmembrane region" description="Helical" evidence="10">
    <location>
        <begin position="343"/>
        <end position="363"/>
    </location>
</feature>
<feature type="transmembrane region" description="Helical" evidence="10">
    <location>
        <begin position="407"/>
        <end position="424"/>
    </location>
</feature>
<organism evidence="11">
    <name type="scientific">Tunturiibacter psychrotolerans</name>
    <dbReference type="NCBI Taxonomy" id="3069686"/>
    <lineage>
        <taxon>Bacteria</taxon>
        <taxon>Pseudomonadati</taxon>
        <taxon>Acidobacteriota</taxon>
        <taxon>Terriglobia</taxon>
        <taxon>Terriglobales</taxon>
        <taxon>Acidobacteriaceae</taxon>
        <taxon>Tunturiibacter</taxon>
    </lineage>
</organism>
<accession>A0AAU7ZUN6</accession>
<dbReference type="SUPFAM" id="SSF81340">
    <property type="entry name" value="Clc chloride channel"/>
    <property type="match status" value="1"/>
</dbReference>
<keyword evidence="9" id="KW-0407">Ion channel</keyword>
<dbReference type="GO" id="GO:0034707">
    <property type="term" value="C:chloride channel complex"/>
    <property type="evidence" value="ECO:0007669"/>
    <property type="project" value="UniProtKB-KW"/>
</dbReference>
<sequence>METDPTIAESEPVAAPTLREDVIARIAPGREERIFLVLSIFIGVISGLLVVSFRMAIEWLSVLLLGSSPNPHQPRLLYVPAAAGLVIAILTRYVFPNVRGSGINQTKAALYINNGYISFRTVIGKFLLSALAIGSGHSLGPEDPSLQIGAGVASLISRRFGMSKERLRIFAPIGAAAGLAAAFNAPISAILFVIEEVIGQWSAAVLGSIVLSAVASVVVARSFWGTQPMFRIPVVDLRDSRELLAYAALGVVGGFASLLFARCLNYLRPKLRSQPQWSQLLQPAAAGLLVGAIGYFGLVQVMGAGYDAIDQAMHAQFAWKMLLLLALFKIIATTLSFSSGTPGGMFAPTLFIGAMLGAAVGTFEKIYFPHLTGTIGSYALVGMGVLFAAFLRAPLTSVFMVLEVSGNYSIVLPVILANAIAYLISRVLQPVPILEQFTHQDGLDLPSMEELREESNLHLEDAMQPVTVPVLQGSETIADTLHSLAQYEDLKSIPVILVHCLDGLWYAAKREELEALANTTGETTPQIELNSAAAPSATLAEHLGPERTPVLFPDLPLSSALPHFHRWPLLPVTNRAMRGSLEGTITLQEVLNRYQKHSQH</sequence>
<evidence type="ECO:0000256" key="7">
    <source>
        <dbReference type="ARBA" id="ARBA00023173"/>
    </source>
</evidence>
<keyword evidence="8" id="KW-0868">Chloride</keyword>
<feature type="transmembrane region" description="Helical" evidence="10">
    <location>
        <begin position="375"/>
        <end position="395"/>
    </location>
</feature>
<keyword evidence="7" id="KW-0869">Chloride channel</keyword>
<name>A0AAU7ZUN6_9BACT</name>
<dbReference type="Gene3D" id="1.10.3080.10">
    <property type="entry name" value="Clc chloride channel"/>
    <property type="match status" value="1"/>
</dbReference>
<keyword evidence="3 10" id="KW-0812">Transmembrane</keyword>
<evidence type="ECO:0000256" key="6">
    <source>
        <dbReference type="ARBA" id="ARBA00023136"/>
    </source>
</evidence>
<dbReference type="PRINTS" id="PR00762">
    <property type="entry name" value="CLCHANNEL"/>
</dbReference>
<dbReference type="InterPro" id="IPR050368">
    <property type="entry name" value="ClC-type_chloride_channel"/>
</dbReference>
<dbReference type="AlphaFoldDB" id="A0AAU7ZUN6"/>
<keyword evidence="4 10" id="KW-1133">Transmembrane helix</keyword>
<dbReference type="RefSeq" id="WP_353066126.1">
    <property type="nucleotide sequence ID" value="NZ_CP132942.1"/>
</dbReference>
<feature type="transmembrane region" description="Helical" evidence="10">
    <location>
        <begin position="200"/>
        <end position="223"/>
    </location>
</feature>
<proteinExistence type="predicted"/>
<evidence type="ECO:0000256" key="2">
    <source>
        <dbReference type="ARBA" id="ARBA00022448"/>
    </source>
</evidence>
<evidence type="ECO:0000256" key="3">
    <source>
        <dbReference type="ARBA" id="ARBA00022692"/>
    </source>
</evidence>
<comment type="subcellular location">
    <subcellularLocation>
        <location evidence="1">Membrane</location>
        <topology evidence="1">Multi-pass membrane protein</topology>
    </subcellularLocation>
</comment>
<feature type="transmembrane region" description="Helical" evidence="10">
    <location>
        <begin position="281"/>
        <end position="305"/>
    </location>
</feature>
<feature type="transmembrane region" description="Helical" evidence="10">
    <location>
        <begin position="317"/>
        <end position="337"/>
    </location>
</feature>
<dbReference type="InterPro" id="IPR001807">
    <property type="entry name" value="ClC"/>
</dbReference>
<evidence type="ECO:0000256" key="1">
    <source>
        <dbReference type="ARBA" id="ARBA00004141"/>
    </source>
</evidence>
<evidence type="ECO:0000256" key="8">
    <source>
        <dbReference type="ARBA" id="ARBA00023214"/>
    </source>
</evidence>
<dbReference type="CDD" id="cd00400">
    <property type="entry name" value="Voltage_gated_ClC"/>
    <property type="match status" value="1"/>
</dbReference>